<evidence type="ECO:0000313" key="2">
    <source>
        <dbReference type="EMBL" id="MET4758495.1"/>
    </source>
</evidence>
<sequence>MSQEDLGIDLLIDIEGWAVYDGRFDLENDREFEVCLYTKGVNKSNTGKSIIQIEPGFYKIQGEILYSGYRGWVIDCGIRLYSLKTLDSSFKVGDYIVCEASLGFDPMYDVYDLNDRREWPCVTYKWDVIKKFQIISPYEDSSTKLEKIIEIKSKEDYVWCDDYENFFDSYQIVCRLKDNKNLENFELHHYVENSEKLFLDDKLQAPEGWTRCYWPNQVISYLNAYVVTELSLDYDLGDHERGTGLDVLIWIEEQVTKSNFYPPKITVHSAPAQIKIEMIKMISKIENLKNINLETIHDNMMKGEVEERVKLAGYTDLSKKTISKLMDDESKSVVCTLASNPCLPELYQTKLSEIKDVQHILLALAGNPNLSLSLIERFSKIDDDALRQELMSNPSVSDKFKSTNGY</sequence>
<dbReference type="EMBL" id="JBEWTB010000002">
    <property type="protein sequence ID" value="MET4758495.1"/>
    <property type="molecule type" value="Genomic_DNA"/>
</dbReference>
<protein>
    <recommendedName>
        <fullName evidence="1">Cyclic-phosphate processing Receiver domain-containing protein</fullName>
    </recommendedName>
</protein>
<keyword evidence="3" id="KW-1185">Reference proteome</keyword>
<name>A0ABV2SL50_9GAMM</name>
<dbReference type="RefSeq" id="WP_354008575.1">
    <property type="nucleotide sequence ID" value="NZ_JBEWTA010000001.1"/>
</dbReference>
<evidence type="ECO:0000259" key="1">
    <source>
        <dbReference type="Pfam" id="PF20274"/>
    </source>
</evidence>
<feature type="domain" description="Cyclic-phosphate processing Receiver" evidence="1">
    <location>
        <begin position="196"/>
        <end position="283"/>
    </location>
</feature>
<gene>
    <name evidence="2" type="ORF">V5J35_003687</name>
</gene>
<comment type="caution">
    <text evidence="2">The sequence shown here is derived from an EMBL/GenBank/DDBJ whole genome shotgun (WGS) entry which is preliminary data.</text>
</comment>
<dbReference type="InterPro" id="IPR046909">
    <property type="entry name" value="cREC_REC"/>
</dbReference>
<evidence type="ECO:0000313" key="3">
    <source>
        <dbReference type="Proteomes" id="UP001549366"/>
    </source>
</evidence>
<dbReference type="Pfam" id="PF20274">
    <property type="entry name" value="cREC_REC"/>
    <property type="match status" value="1"/>
</dbReference>
<reference evidence="2 3" key="1">
    <citation type="submission" date="2024-06" db="EMBL/GenBank/DDBJ databases">
        <title>Genomic Encyclopedia of Type Strains, Phase V (KMG-V): Genome sequencing to study the core and pangenomes of soil and plant-associated prokaryotes.</title>
        <authorList>
            <person name="Whitman W."/>
        </authorList>
    </citation>
    <scope>NUCLEOTIDE SEQUENCE [LARGE SCALE GENOMIC DNA]</scope>
    <source>
        <strain evidence="2 3">NE40</strain>
    </source>
</reference>
<accession>A0ABV2SL50</accession>
<dbReference type="Proteomes" id="UP001549366">
    <property type="component" value="Unassembled WGS sequence"/>
</dbReference>
<proteinExistence type="predicted"/>
<organism evidence="2 3">
    <name type="scientific">Endozoicomonas lisbonensis</name>
    <dbReference type="NCBI Taxonomy" id="3120522"/>
    <lineage>
        <taxon>Bacteria</taxon>
        <taxon>Pseudomonadati</taxon>
        <taxon>Pseudomonadota</taxon>
        <taxon>Gammaproteobacteria</taxon>
        <taxon>Oceanospirillales</taxon>
        <taxon>Endozoicomonadaceae</taxon>
        <taxon>Endozoicomonas</taxon>
    </lineage>
</organism>